<dbReference type="AlphaFoldDB" id="A0A2M8KE68"/>
<evidence type="ECO:0000313" key="3">
    <source>
        <dbReference type="Proteomes" id="UP000231450"/>
    </source>
</evidence>
<proteinExistence type="predicted"/>
<evidence type="ECO:0000313" key="2">
    <source>
        <dbReference type="EMBL" id="PJE58204.1"/>
    </source>
</evidence>
<feature type="transmembrane region" description="Helical" evidence="1">
    <location>
        <begin position="36"/>
        <end position="54"/>
    </location>
</feature>
<comment type="caution">
    <text evidence="2">The sequence shown here is derived from an EMBL/GenBank/DDBJ whole genome shotgun (WGS) entry which is preliminary data.</text>
</comment>
<feature type="transmembrane region" description="Helical" evidence="1">
    <location>
        <begin position="7"/>
        <end position="24"/>
    </location>
</feature>
<dbReference type="Proteomes" id="UP000231450">
    <property type="component" value="Unassembled WGS sequence"/>
</dbReference>
<accession>A0A2M8KE68</accession>
<name>A0A2M8KE68_9BACT</name>
<gene>
    <name evidence="2" type="ORF">COU81_01965</name>
</gene>
<dbReference type="EMBL" id="PFDW01000044">
    <property type="protein sequence ID" value="PJE58204.1"/>
    <property type="molecule type" value="Genomic_DNA"/>
</dbReference>
<keyword evidence="1" id="KW-1133">Transmembrane helix</keyword>
<protein>
    <submittedName>
        <fullName evidence="2">Uncharacterized protein</fullName>
    </submittedName>
</protein>
<sequence>MNKNNLGNTFLFLFGIYMTFNGFFNFMQDGTLNENSLLYIIPGFLMIGIAFYKIQSVRK</sequence>
<reference evidence="3" key="1">
    <citation type="submission" date="2017-09" db="EMBL/GenBank/DDBJ databases">
        <title>Depth-based differentiation of microbial function through sediment-hosted aquifers and enrichment of novel symbionts in the deep terrestrial subsurface.</title>
        <authorList>
            <person name="Probst A.J."/>
            <person name="Ladd B."/>
            <person name="Jarett J.K."/>
            <person name="Geller-Mcgrath D.E."/>
            <person name="Sieber C.M.K."/>
            <person name="Emerson J.B."/>
            <person name="Anantharaman K."/>
            <person name="Thomas B.C."/>
            <person name="Malmstrom R."/>
            <person name="Stieglmeier M."/>
            <person name="Klingl A."/>
            <person name="Woyke T."/>
            <person name="Ryan C.M."/>
            <person name="Banfield J.F."/>
        </authorList>
    </citation>
    <scope>NUCLEOTIDE SEQUENCE [LARGE SCALE GENOMIC DNA]</scope>
</reference>
<organism evidence="2 3">
    <name type="scientific">Candidatus Portnoybacteria bacterium CG10_big_fil_rev_8_21_14_0_10_36_7</name>
    <dbReference type="NCBI Taxonomy" id="1974812"/>
    <lineage>
        <taxon>Bacteria</taxon>
        <taxon>Candidatus Portnoyibacteriota</taxon>
    </lineage>
</organism>
<keyword evidence="1" id="KW-0472">Membrane</keyword>
<keyword evidence="1" id="KW-0812">Transmembrane</keyword>
<evidence type="ECO:0000256" key="1">
    <source>
        <dbReference type="SAM" id="Phobius"/>
    </source>
</evidence>